<evidence type="ECO:0000313" key="3">
    <source>
        <dbReference type="Proteomes" id="UP000636458"/>
    </source>
</evidence>
<protein>
    <submittedName>
        <fullName evidence="2">Uncharacterized protein</fullName>
    </submittedName>
</protein>
<proteinExistence type="predicted"/>
<feature type="region of interest" description="Disordered" evidence="1">
    <location>
        <begin position="1"/>
        <end position="38"/>
    </location>
</feature>
<evidence type="ECO:0000313" key="2">
    <source>
        <dbReference type="EMBL" id="MBK4348956.1"/>
    </source>
</evidence>
<comment type="caution">
    <text evidence="2">The sequence shown here is derived from an EMBL/GenBank/DDBJ whole genome shotgun (WGS) entry which is preliminary data.</text>
</comment>
<accession>A0A934SP08</accession>
<gene>
    <name evidence="2" type="ORF">IV501_15065</name>
</gene>
<dbReference type="Proteomes" id="UP000636458">
    <property type="component" value="Unassembled WGS sequence"/>
</dbReference>
<organism evidence="2 3">
    <name type="scientific">Lacisediminihabitans changchengi</name>
    <dbReference type="NCBI Taxonomy" id="2787634"/>
    <lineage>
        <taxon>Bacteria</taxon>
        <taxon>Bacillati</taxon>
        <taxon>Actinomycetota</taxon>
        <taxon>Actinomycetes</taxon>
        <taxon>Micrococcales</taxon>
        <taxon>Microbacteriaceae</taxon>
        <taxon>Lacisediminihabitans</taxon>
    </lineage>
</organism>
<dbReference type="EMBL" id="JAEPES010000006">
    <property type="protein sequence ID" value="MBK4348956.1"/>
    <property type="molecule type" value="Genomic_DNA"/>
</dbReference>
<sequence>MSNSNPPSANQSDDGLIRPEDLPGGWYLPTRFPGERSDDASAQIDEILGYDDWAATGSRAEVVPESEQNETVDGCWRYIEHAATHTRVFIRLQRQTYAVPEEVRITGVVYLPWRPGDPITSKLLRELPTAQIEAAISKRLFAMNREHTITGGKIVLPSGRKIEERDLLKPLGGTAKQDAEFYERVALQHGCLTQRGDKNPSATIAQINGVALTTAQGWVAKARARGLLPPGRRGRAG</sequence>
<reference evidence="2" key="1">
    <citation type="submission" date="2021-01" db="EMBL/GenBank/DDBJ databases">
        <title>Lacisediminihabitans sp. nov. strain G11-30, isolated from Antarctic Soil.</title>
        <authorList>
            <person name="Li J."/>
        </authorList>
    </citation>
    <scope>NUCLEOTIDE SEQUENCE</scope>
    <source>
        <strain evidence="2">G11-30</strain>
    </source>
</reference>
<evidence type="ECO:0000256" key="1">
    <source>
        <dbReference type="SAM" id="MobiDB-lite"/>
    </source>
</evidence>
<feature type="compositionally biased region" description="Polar residues" evidence="1">
    <location>
        <begin position="1"/>
        <end position="13"/>
    </location>
</feature>
<keyword evidence="3" id="KW-1185">Reference proteome</keyword>
<dbReference type="AlphaFoldDB" id="A0A934SP08"/>
<name>A0A934SP08_9MICO</name>
<dbReference type="RefSeq" id="WP_200557159.1">
    <property type="nucleotide sequence ID" value="NZ_JAEPES010000006.1"/>
</dbReference>